<dbReference type="Pfam" id="PF13855">
    <property type="entry name" value="LRR_8"/>
    <property type="match status" value="1"/>
</dbReference>
<dbReference type="Proteomes" id="UP001187192">
    <property type="component" value="Unassembled WGS sequence"/>
</dbReference>
<dbReference type="PANTHER" id="PTHR48060">
    <property type="entry name" value="DNA DAMAGE-REPAIR/TOLERATION PROTEIN DRT100"/>
    <property type="match status" value="1"/>
</dbReference>
<sequence>MARQAHLGFVVLVPNCHISKPYFSKSSIFLFCITILTIAGTSASTSAGNETDRLSLLAFKSKIVHDPQGVMDSWNDSLHFCDWRGVTCGRKHRRVTALDLSSSGLIGSLSSHIGNLSFLRDVSLQNNTLDGEIPREIGRLFRLEYLHLANNSLVGEIPAANLSRCTRLTFLNLGSNNFVGKIPVEFESLKNLRGLGLHFNGLTGSDFERLTV</sequence>
<proteinExistence type="inferred from homology"/>
<keyword evidence="7" id="KW-1133">Transmembrane helix</keyword>
<dbReference type="InterPro" id="IPR053211">
    <property type="entry name" value="DNA_repair-toleration"/>
</dbReference>
<evidence type="ECO:0000256" key="2">
    <source>
        <dbReference type="ARBA" id="ARBA00009592"/>
    </source>
</evidence>
<dbReference type="GO" id="GO:0016020">
    <property type="term" value="C:membrane"/>
    <property type="evidence" value="ECO:0007669"/>
    <property type="project" value="UniProtKB-SubCell"/>
</dbReference>
<feature type="domain" description="Leucine-rich repeat-containing N-terminal plant-type" evidence="10">
    <location>
        <begin position="50"/>
        <end position="88"/>
    </location>
</feature>
<dbReference type="InterPro" id="IPR013210">
    <property type="entry name" value="LRR_N_plant-typ"/>
</dbReference>
<accession>A0AA88ASY1</accession>
<dbReference type="SUPFAM" id="SSF52058">
    <property type="entry name" value="L domain-like"/>
    <property type="match status" value="1"/>
</dbReference>
<comment type="subcellular location">
    <subcellularLocation>
        <location evidence="1">Membrane</location>
        <topology evidence="1">Single-pass type I membrane protein</topology>
    </subcellularLocation>
</comment>
<evidence type="ECO:0000256" key="7">
    <source>
        <dbReference type="ARBA" id="ARBA00022989"/>
    </source>
</evidence>
<evidence type="ECO:0000256" key="4">
    <source>
        <dbReference type="ARBA" id="ARBA00022692"/>
    </source>
</evidence>
<name>A0AA88ASY1_FICCA</name>
<dbReference type="InterPro" id="IPR032675">
    <property type="entry name" value="LRR_dom_sf"/>
</dbReference>
<comment type="caution">
    <text evidence="11">The sequence shown here is derived from an EMBL/GenBank/DDBJ whole genome shotgun (WGS) entry which is preliminary data.</text>
</comment>
<comment type="similarity">
    <text evidence="2">Belongs to the RLP family.</text>
</comment>
<evidence type="ECO:0000256" key="3">
    <source>
        <dbReference type="ARBA" id="ARBA00022614"/>
    </source>
</evidence>
<reference evidence="11" key="1">
    <citation type="submission" date="2023-07" db="EMBL/GenBank/DDBJ databases">
        <title>draft genome sequence of fig (Ficus carica).</title>
        <authorList>
            <person name="Takahashi T."/>
            <person name="Nishimura K."/>
        </authorList>
    </citation>
    <scope>NUCLEOTIDE SEQUENCE</scope>
</reference>
<dbReference type="EMBL" id="BTGU01000042">
    <property type="protein sequence ID" value="GMN52618.1"/>
    <property type="molecule type" value="Genomic_DNA"/>
</dbReference>
<dbReference type="AlphaFoldDB" id="A0AA88ASY1"/>
<keyword evidence="3" id="KW-0433">Leucine-rich repeat</keyword>
<keyword evidence="12" id="KW-1185">Reference proteome</keyword>
<evidence type="ECO:0000313" key="11">
    <source>
        <dbReference type="EMBL" id="GMN52618.1"/>
    </source>
</evidence>
<evidence type="ECO:0000256" key="1">
    <source>
        <dbReference type="ARBA" id="ARBA00004479"/>
    </source>
</evidence>
<evidence type="ECO:0000259" key="10">
    <source>
        <dbReference type="Pfam" id="PF08263"/>
    </source>
</evidence>
<keyword evidence="6" id="KW-0677">Repeat</keyword>
<evidence type="ECO:0000256" key="6">
    <source>
        <dbReference type="ARBA" id="ARBA00022737"/>
    </source>
</evidence>
<dbReference type="Pfam" id="PF08263">
    <property type="entry name" value="LRRNT_2"/>
    <property type="match status" value="1"/>
</dbReference>
<gene>
    <name evidence="11" type="ORF">TIFTF001_021756</name>
</gene>
<keyword evidence="8" id="KW-0472">Membrane</keyword>
<dbReference type="FunFam" id="3.80.10.10:FF:000275">
    <property type="entry name" value="Leucine-rich repeat receptor-like protein kinase"/>
    <property type="match status" value="1"/>
</dbReference>
<evidence type="ECO:0000313" key="12">
    <source>
        <dbReference type="Proteomes" id="UP001187192"/>
    </source>
</evidence>
<organism evidence="11 12">
    <name type="scientific">Ficus carica</name>
    <name type="common">Common fig</name>
    <dbReference type="NCBI Taxonomy" id="3494"/>
    <lineage>
        <taxon>Eukaryota</taxon>
        <taxon>Viridiplantae</taxon>
        <taxon>Streptophyta</taxon>
        <taxon>Embryophyta</taxon>
        <taxon>Tracheophyta</taxon>
        <taxon>Spermatophyta</taxon>
        <taxon>Magnoliopsida</taxon>
        <taxon>eudicotyledons</taxon>
        <taxon>Gunneridae</taxon>
        <taxon>Pentapetalae</taxon>
        <taxon>rosids</taxon>
        <taxon>fabids</taxon>
        <taxon>Rosales</taxon>
        <taxon>Moraceae</taxon>
        <taxon>Ficeae</taxon>
        <taxon>Ficus</taxon>
    </lineage>
</organism>
<evidence type="ECO:0000256" key="5">
    <source>
        <dbReference type="ARBA" id="ARBA00022729"/>
    </source>
</evidence>
<dbReference type="InterPro" id="IPR001611">
    <property type="entry name" value="Leu-rich_rpt"/>
</dbReference>
<dbReference type="Pfam" id="PF00560">
    <property type="entry name" value="LRR_1"/>
    <property type="match status" value="1"/>
</dbReference>
<dbReference type="Gene3D" id="3.80.10.10">
    <property type="entry name" value="Ribonuclease Inhibitor"/>
    <property type="match status" value="1"/>
</dbReference>
<protein>
    <recommendedName>
        <fullName evidence="10">Leucine-rich repeat-containing N-terminal plant-type domain-containing protein</fullName>
    </recommendedName>
</protein>
<evidence type="ECO:0000256" key="8">
    <source>
        <dbReference type="ARBA" id="ARBA00023136"/>
    </source>
</evidence>
<dbReference type="PANTHER" id="PTHR48060:SF21">
    <property type="entry name" value="L DOMAIN-LIKE PROTEIN"/>
    <property type="match status" value="1"/>
</dbReference>
<keyword evidence="4" id="KW-0812">Transmembrane</keyword>
<keyword evidence="9" id="KW-0325">Glycoprotein</keyword>
<keyword evidence="5" id="KW-0732">Signal</keyword>
<evidence type="ECO:0000256" key="9">
    <source>
        <dbReference type="ARBA" id="ARBA00023180"/>
    </source>
</evidence>